<comment type="subcellular location">
    <subcellularLocation>
        <location evidence="1">Lysosome membrane</location>
    </subcellularLocation>
</comment>
<gene>
    <name evidence="6" type="ORF">DFA_09683</name>
</gene>
<feature type="region of interest" description="Disordered" evidence="5">
    <location>
        <begin position="278"/>
        <end position="340"/>
    </location>
</feature>
<keyword evidence="3" id="KW-0472">Membrane</keyword>
<dbReference type="OMA" id="HIRRNIP"/>
<feature type="compositionally biased region" description="Basic and acidic residues" evidence="5">
    <location>
        <begin position="328"/>
        <end position="340"/>
    </location>
</feature>
<sequence length="340" mass="37857">MTTIQPQIQQQQQQQQQPQQVLLTLDANTAESILKSNKKISDYIHHLANEPSVGMYHVQEHIRKAVPKNVTLKKEVKNLTSHIEDISYNVDDSIKAIQSINEITTFNHIHELLVSSIDRASKLVNNKSLAYVNSQQKDSSASRTFSSFSKLSVNDPSYRAPNNNGGSGGVGGNNTTGSTSSSNSSSTQSYQSFPLYHSLNNSNTVITKNNNLNNNNNNNNLTQNINIVNNQQQPTNNSQQQSFNQSFSQSLSSYDDNDINEYNRQQQEIMNQQDNNFNEIPITSDFSTSTTSTTSTSTTSTSQSSVNYGKKKTSKSKKPTSSSSTTTKKKETRDIDFKQF</sequence>
<dbReference type="EMBL" id="GL883025">
    <property type="protein sequence ID" value="EGG16011.1"/>
    <property type="molecule type" value="Genomic_DNA"/>
</dbReference>
<reference evidence="7" key="1">
    <citation type="journal article" date="2011" name="Genome Res.">
        <title>Phylogeny-wide analysis of social amoeba genomes highlights ancient origins for complex intercellular communication.</title>
        <authorList>
            <person name="Heidel A.J."/>
            <person name="Lawal H.M."/>
            <person name="Felder M."/>
            <person name="Schilde C."/>
            <person name="Helps N.R."/>
            <person name="Tunggal B."/>
            <person name="Rivero F."/>
            <person name="John U."/>
            <person name="Schleicher M."/>
            <person name="Eichinger L."/>
            <person name="Platzer M."/>
            <person name="Noegel A.A."/>
            <person name="Schaap P."/>
            <person name="Gloeckner G."/>
        </authorList>
    </citation>
    <scope>NUCLEOTIDE SEQUENCE [LARGE SCALE GENOMIC DNA]</scope>
    <source>
        <strain evidence="7">SH3</strain>
    </source>
</reference>
<evidence type="ECO:0000256" key="1">
    <source>
        <dbReference type="ARBA" id="ARBA00004656"/>
    </source>
</evidence>
<dbReference type="Pfam" id="PF10167">
    <property type="entry name" value="BORCS8"/>
    <property type="match status" value="1"/>
</dbReference>
<keyword evidence="7" id="KW-1185">Reference proteome</keyword>
<feature type="compositionally biased region" description="Basic residues" evidence="5">
    <location>
        <begin position="309"/>
        <end position="318"/>
    </location>
</feature>
<feature type="compositionally biased region" description="Low complexity" evidence="5">
    <location>
        <begin position="232"/>
        <end position="253"/>
    </location>
</feature>
<evidence type="ECO:0008006" key="8">
    <source>
        <dbReference type="Google" id="ProtNLM"/>
    </source>
</evidence>
<feature type="region of interest" description="Disordered" evidence="5">
    <location>
        <begin position="153"/>
        <end position="190"/>
    </location>
</feature>
<evidence type="ECO:0000256" key="3">
    <source>
        <dbReference type="ARBA" id="ARBA00023136"/>
    </source>
</evidence>
<dbReference type="KEGG" id="dfa:DFA_09683"/>
<dbReference type="GO" id="GO:0099078">
    <property type="term" value="C:BORC complex"/>
    <property type="evidence" value="ECO:0007669"/>
    <property type="project" value="TreeGrafter"/>
</dbReference>
<protein>
    <recommendedName>
        <fullName evidence="8">BLOC-1-related complex subunit 8 homolog</fullName>
    </recommendedName>
</protein>
<feature type="compositionally biased region" description="Gly residues" evidence="5">
    <location>
        <begin position="165"/>
        <end position="174"/>
    </location>
</feature>
<dbReference type="InterPro" id="IPR019320">
    <property type="entry name" value="BORCS8"/>
</dbReference>
<evidence type="ECO:0000256" key="5">
    <source>
        <dbReference type="SAM" id="MobiDB-lite"/>
    </source>
</evidence>
<dbReference type="GeneID" id="14867971"/>
<evidence type="ECO:0000313" key="6">
    <source>
        <dbReference type="EMBL" id="EGG16011.1"/>
    </source>
</evidence>
<keyword evidence="4" id="KW-0458">Lysosome</keyword>
<dbReference type="Proteomes" id="UP000007797">
    <property type="component" value="Unassembled WGS sequence"/>
</dbReference>
<dbReference type="PANTHER" id="PTHR21146">
    <property type="entry name" value="MEF2B PROTEIN"/>
    <property type="match status" value="1"/>
</dbReference>
<feature type="region of interest" description="Disordered" evidence="5">
    <location>
        <begin position="232"/>
        <end position="257"/>
    </location>
</feature>
<feature type="compositionally biased region" description="Low complexity" evidence="5">
    <location>
        <begin position="283"/>
        <end position="305"/>
    </location>
</feature>
<dbReference type="PANTHER" id="PTHR21146:SF0">
    <property type="entry name" value="BLOC-1-RELATED COMPLEX SUBUNIT 8"/>
    <property type="match status" value="1"/>
</dbReference>
<dbReference type="STRING" id="1054147.F4Q8B1"/>
<evidence type="ECO:0000256" key="4">
    <source>
        <dbReference type="ARBA" id="ARBA00023228"/>
    </source>
</evidence>
<dbReference type="RefSeq" id="XP_004352336.1">
    <property type="nucleotide sequence ID" value="XM_004352284.1"/>
</dbReference>
<feature type="compositionally biased region" description="Low complexity" evidence="5">
    <location>
        <begin position="175"/>
        <end position="187"/>
    </location>
</feature>
<dbReference type="GO" id="GO:0005765">
    <property type="term" value="C:lysosomal membrane"/>
    <property type="evidence" value="ECO:0007669"/>
    <property type="project" value="UniProtKB-SubCell"/>
</dbReference>
<organism evidence="6 7">
    <name type="scientific">Cavenderia fasciculata</name>
    <name type="common">Slime mold</name>
    <name type="synonym">Dictyostelium fasciculatum</name>
    <dbReference type="NCBI Taxonomy" id="261658"/>
    <lineage>
        <taxon>Eukaryota</taxon>
        <taxon>Amoebozoa</taxon>
        <taxon>Evosea</taxon>
        <taxon>Eumycetozoa</taxon>
        <taxon>Dictyostelia</taxon>
        <taxon>Acytosteliales</taxon>
        <taxon>Cavenderiaceae</taxon>
        <taxon>Cavenderia</taxon>
    </lineage>
</organism>
<proteinExistence type="inferred from homology"/>
<comment type="similarity">
    <text evidence="2">Belongs to the BORCS8 family.</text>
</comment>
<dbReference type="AlphaFoldDB" id="F4Q8B1"/>
<dbReference type="OrthoDB" id="19830at2759"/>
<accession>F4Q8B1</accession>
<name>F4Q8B1_CACFS</name>
<evidence type="ECO:0000256" key="2">
    <source>
        <dbReference type="ARBA" id="ARBA00010463"/>
    </source>
</evidence>
<evidence type="ECO:0000313" key="7">
    <source>
        <dbReference type="Proteomes" id="UP000007797"/>
    </source>
</evidence>